<comment type="similarity">
    <text evidence="1">Belongs to the CutA family.</text>
</comment>
<dbReference type="Proteomes" id="UP001597419">
    <property type="component" value="Unassembled WGS sequence"/>
</dbReference>
<dbReference type="SUPFAM" id="SSF54913">
    <property type="entry name" value="GlnB-like"/>
    <property type="match status" value="1"/>
</dbReference>
<evidence type="ECO:0000313" key="3">
    <source>
        <dbReference type="Proteomes" id="UP001597419"/>
    </source>
</evidence>
<comment type="caution">
    <text evidence="2">The sequence shown here is derived from an EMBL/GenBank/DDBJ whole genome shotgun (WGS) entry which is preliminary data.</text>
</comment>
<evidence type="ECO:0000256" key="1">
    <source>
        <dbReference type="ARBA" id="ARBA00010169"/>
    </source>
</evidence>
<evidence type="ECO:0000313" key="2">
    <source>
        <dbReference type="EMBL" id="MFD2460075.1"/>
    </source>
</evidence>
<sequence length="106" mass="11312">MPVDHVVVTTTADSADAAGVLAAAAVEASLAACAQIVGPITSVYHWEGAVQTETEWRVECKTARDRAAALVELFEARHSYDVPEIIVTPIEGGGADYLEWVTLETR</sequence>
<dbReference type="EMBL" id="JBHUKU010000008">
    <property type="protein sequence ID" value="MFD2460075.1"/>
    <property type="molecule type" value="Genomic_DNA"/>
</dbReference>
<dbReference type="RefSeq" id="WP_345398641.1">
    <property type="nucleotide sequence ID" value="NZ_BAABHG010000009.1"/>
</dbReference>
<name>A0ABW5GG02_9PSEU</name>
<keyword evidence="3" id="KW-1185">Reference proteome</keyword>
<dbReference type="Gene3D" id="3.30.70.120">
    <property type="match status" value="1"/>
</dbReference>
<accession>A0ABW5GG02</accession>
<proteinExistence type="inferred from homology"/>
<dbReference type="Pfam" id="PF03091">
    <property type="entry name" value="CutA1"/>
    <property type="match status" value="1"/>
</dbReference>
<dbReference type="InterPro" id="IPR004323">
    <property type="entry name" value="Ion_tolerance_CutA"/>
</dbReference>
<dbReference type="PANTHER" id="PTHR23419">
    <property type="entry name" value="DIVALENT CATION TOLERANCE CUTA-RELATED"/>
    <property type="match status" value="1"/>
</dbReference>
<dbReference type="InterPro" id="IPR011322">
    <property type="entry name" value="N-reg_PII-like_a/b"/>
</dbReference>
<reference evidence="3" key="1">
    <citation type="journal article" date="2019" name="Int. J. Syst. Evol. Microbiol.">
        <title>The Global Catalogue of Microorganisms (GCM) 10K type strain sequencing project: providing services to taxonomists for standard genome sequencing and annotation.</title>
        <authorList>
            <consortium name="The Broad Institute Genomics Platform"/>
            <consortium name="The Broad Institute Genome Sequencing Center for Infectious Disease"/>
            <person name="Wu L."/>
            <person name="Ma J."/>
        </authorList>
    </citation>
    <scope>NUCLEOTIDE SEQUENCE [LARGE SCALE GENOMIC DNA]</scope>
    <source>
        <strain evidence="3">CGMCC 4.7643</strain>
    </source>
</reference>
<dbReference type="PANTHER" id="PTHR23419:SF8">
    <property type="entry name" value="FI09726P"/>
    <property type="match status" value="1"/>
</dbReference>
<organism evidence="2 3">
    <name type="scientific">Amycolatopsis samaneae</name>
    <dbReference type="NCBI Taxonomy" id="664691"/>
    <lineage>
        <taxon>Bacteria</taxon>
        <taxon>Bacillati</taxon>
        <taxon>Actinomycetota</taxon>
        <taxon>Actinomycetes</taxon>
        <taxon>Pseudonocardiales</taxon>
        <taxon>Pseudonocardiaceae</taxon>
        <taxon>Amycolatopsis</taxon>
    </lineage>
</organism>
<gene>
    <name evidence="2" type="primary">cutA</name>
    <name evidence="2" type="ORF">ACFSYJ_15795</name>
</gene>
<dbReference type="InterPro" id="IPR015867">
    <property type="entry name" value="N-reg_PII/ATP_PRibTrfase_C"/>
</dbReference>
<protein>
    <submittedName>
        <fullName evidence="2">Divalent-cation tolerance protein CutA</fullName>
    </submittedName>
</protein>